<feature type="compositionally biased region" description="Pro residues" evidence="4">
    <location>
        <begin position="228"/>
        <end position="238"/>
    </location>
</feature>
<proteinExistence type="predicted"/>
<keyword evidence="3" id="KW-0472">Membrane</keyword>
<dbReference type="Proteomes" id="UP001476798">
    <property type="component" value="Unassembled WGS sequence"/>
</dbReference>
<keyword evidence="2" id="KW-0813">Transport</keyword>
<dbReference type="PRINTS" id="PR01087">
    <property type="entry name" value="NAHEXCHNGR3"/>
</dbReference>
<reference evidence="5 6" key="1">
    <citation type="submission" date="2021-06" db="EMBL/GenBank/DDBJ databases">
        <authorList>
            <person name="Palmer J.M."/>
        </authorList>
    </citation>
    <scope>NUCLEOTIDE SEQUENCE [LARGE SCALE GENOMIC DNA]</scope>
    <source>
        <strain evidence="5 6">GA_2019</strain>
        <tissue evidence="5">Muscle</tissue>
    </source>
</reference>
<evidence type="ECO:0000256" key="3">
    <source>
        <dbReference type="ARBA" id="ARBA00022475"/>
    </source>
</evidence>
<name>A0ABV0NU62_9TELE</name>
<evidence type="ECO:0000256" key="1">
    <source>
        <dbReference type="ARBA" id="ARBA00004651"/>
    </source>
</evidence>
<feature type="non-terminal residue" evidence="5">
    <location>
        <position position="1"/>
    </location>
</feature>
<evidence type="ECO:0000313" key="5">
    <source>
        <dbReference type="EMBL" id="MEQ2174917.1"/>
    </source>
</evidence>
<evidence type="ECO:0000313" key="6">
    <source>
        <dbReference type="Proteomes" id="UP001476798"/>
    </source>
</evidence>
<dbReference type="EMBL" id="JAHRIO010050788">
    <property type="protein sequence ID" value="MEQ2174917.1"/>
    <property type="molecule type" value="Genomic_DNA"/>
</dbReference>
<evidence type="ECO:0000256" key="4">
    <source>
        <dbReference type="SAM" id="MobiDB-lite"/>
    </source>
</evidence>
<sequence length="238" mass="27209">VFDHMLVAIEDISGQIGHNYMRDKWRNFEEKWMSWLLLKPSARKKQDHLFNVFHQLNLQDAMEYVTKGERRGSLEFIRNESAFIDFKKRFDEDFADAMPDIMADMADEQDGASAMRLATEQEVDHQHDSLYRLNPASSDGSCVSPAAGIENSAFMPDLNPSSAMHIPPWLADAEPEVNLVAPSERAQVRLPWVPGHLHRLPSLRTRTRSGDTFQVDDEEQGDQEHLHPPPSPPQDDHL</sequence>
<keyword evidence="3" id="KW-1003">Cell membrane</keyword>
<comment type="caution">
    <text evidence="5">The sequence shown here is derived from an EMBL/GenBank/DDBJ whole genome shotgun (WGS) entry which is preliminary data.</text>
</comment>
<feature type="region of interest" description="Disordered" evidence="4">
    <location>
        <begin position="203"/>
        <end position="238"/>
    </location>
</feature>
<protein>
    <submittedName>
        <fullName evidence="5">Uncharacterized protein</fullName>
    </submittedName>
</protein>
<keyword evidence="6" id="KW-1185">Reference proteome</keyword>
<accession>A0ABV0NU62</accession>
<dbReference type="InterPro" id="IPR018410">
    <property type="entry name" value="Na/H_exchanger_3/5"/>
</dbReference>
<keyword evidence="2" id="KW-0050">Antiport</keyword>
<evidence type="ECO:0000256" key="2">
    <source>
        <dbReference type="ARBA" id="ARBA00022449"/>
    </source>
</evidence>
<gene>
    <name evidence="5" type="ORF">GOODEAATRI_012598</name>
</gene>
<organism evidence="5 6">
    <name type="scientific">Goodea atripinnis</name>
    <dbReference type="NCBI Taxonomy" id="208336"/>
    <lineage>
        <taxon>Eukaryota</taxon>
        <taxon>Metazoa</taxon>
        <taxon>Chordata</taxon>
        <taxon>Craniata</taxon>
        <taxon>Vertebrata</taxon>
        <taxon>Euteleostomi</taxon>
        <taxon>Actinopterygii</taxon>
        <taxon>Neopterygii</taxon>
        <taxon>Teleostei</taxon>
        <taxon>Neoteleostei</taxon>
        <taxon>Acanthomorphata</taxon>
        <taxon>Ovalentaria</taxon>
        <taxon>Atherinomorphae</taxon>
        <taxon>Cyprinodontiformes</taxon>
        <taxon>Goodeidae</taxon>
        <taxon>Goodea</taxon>
    </lineage>
</organism>
<comment type="subcellular location">
    <subcellularLocation>
        <location evidence="1">Cell membrane</location>
        <topology evidence="1">Multi-pass membrane protein</topology>
    </subcellularLocation>
</comment>